<reference evidence="2" key="1">
    <citation type="submission" date="2022-07" db="EMBL/GenBank/DDBJ databases">
        <authorList>
            <person name="Wu T."/>
        </authorList>
    </citation>
    <scope>NUCLEOTIDE SEQUENCE</scope>
    <source>
        <strain evidence="2">SD-1</strain>
    </source>
</reference>
<dbReference type="InterPro" id="IPR010708">
    <property type="entry name" value="5'(3')-deoxyribonucleotidase"/>
</dbReference>
<dbReference type="InterPro" id="IPR023214">
    <property type="entry name" value="HAD_sf"/>
</dbReference>
<evidence type="ECO:0000313" key="3">
    <source>
        <dbReference type="Proteomes" id="UP001163293"/>
    </source>
</evidence>
<sequence length="151" mass="16811">MPGAVEAVLAMEEAGLNVLFCSTSFATHPTCASEKLASFEEHLGSRWVNRVILTHDKTLVRGDVLIDDKQGITGNMAPTWTHLVLDQPYNRGLADAPRLREWNDWEAALHPPANGHRLDLAPCKPWKPYRKGLLLPYPAVTRILLERLPAA</sequence>
<dbReference type="AlphaFoldDB" id="A0AAX3EKQ9"/>
<name>A0AAX3EKQ9_PAEUR</name>
<proteinExistence type="inferred from homology"/>
<keyword evidence="3" id="KW-1185">Reference proteome</keyword>
<dbReference type="Proteomes" id="UP001163293">
    <property type="component" value="Chromosome"/>
</dbReference>
<comment type="similarity">
    <text evidence="1">Belongs to the 5'(3')-deoxyribonucleotidase family.</text>
</comment>
<protein>
    <submittedName>
        <fullName evidence="2">Uncharacterized protein</fullName>
    </submittedName>
</protein>
<dbReference type="Pfam" id="PF06941">
    <property type="entry name" value="NT5C"/>
    <property type="match status" value="1"/>
</dbReference>
<evidence type="ECO:0000313" key="2">
    <source>
        <dbReference type="EMBL" id="UYV98490.1"/>
    </source>
</evidence>
<dbReference type="PANTHER" id="PTHR16504">
    <property type="entry name" value="5'(3')-DEOXYRIBONUCLEOTIDASE"/>
    <property type="match status" value="1"/>
</dbReference>
<dbReference type="GO" id="GO:0009223">
    <property type="term" value="P:pyrimidine deoxyribonucleotide catabolic process"/>
    <property type="evidence" value="ECO:0007669"/>
    <property type="project" value="TreeGrafter"/>
</dbReference>
<accession>A0AAX3EKQ9</accession>
<dbReference type="GO" id="GO:0008253">
    <property type="term" value="F:5'-nucleotidase activity"/>
    <property type="evidence" value="ECO:0007669"/>
    <property type="project" value="InterPro"/>
</dbReference>
<dbReference type="SUPFAM" id="SSF56784">
    <property type="entry name" value="HAD-like"/>
    <property type="match status" value="1"/>
</dbReference>
<dbReference type="InterPro" id="IPR036412">
    <property type="entry name" value="HAD-like_sf"/>
</dbReference>
<evidence type="ECO:0000256" key="1">
    <source>
        <dbReference type="ARBA" id="ARBA00009589"/>
    </source>
</evidence>
<organism evidence="2 3">
    <name type="scientific">Paenarthrobacter ureafaciens</name>
    <dbReference type="NCBI Taxonomy" id="37931"/>
    <lineage>
        <taxon>Bacteria</taxon>
        <taxon>Bacillati</taxon>
        <taxon>Actinomycetota</taxon>
        <taxon>Actinomycetes</taxon>
        <taxon>Micrococcales</taxon>
        <taxon>Micrococcaceae</taxon>
        <taxon>Paenarthrobacter</taxon>
    </lineage>
</organism>
<gene>
    <name evidence="2" type="ORF">NL394_04470</name>
</gene>
<dbReference type="PANTHER" id="PTHR16504:SF4">
    <property type="entry name" value="5'(3')-DEOXYRIBONUCLEOTIDASE"/>
    <property type="match status" value="1"/>
</dbReference>
<dbReference type="RefSeq" id="WP_069695428.1">
    <property type="nucleotide sequence ID" value="NZ_CP043010.1"/>
</dbReference>
<dbReference type="EMBL" id="CP101185">
    <property type="protein sequence ID" value="UYV98490.1"/>
    <property type="molecule type" value="Genomic_DNA"/>
</dbReference>
<dbReference type="Gene3D" id="3.40.50.1000">
    <property type="entry name" value="HAD superfamily/HAD-like"/>
    <property type="match status" value="1"/>
</dbReference>